<dbReference type="EMBL" id="BK032862">
    <property type="protein sequence ID" value="DAF64533.1"/>
    <property type="molecule type" value="Genomic_DNA"/>
</dbReference>
<sequence>MAETSTGTNTETTEKVHSKKFDSLKKKWKMDYITKDTLKGWVALNEKRAGKGITAEEYKEITGEEYEASEE</sequence>
<evidence type="ECO:0008006" key="2">
    <source>
        <dbReference type="Google" id="ProtNLM"/>
    </source>
</evidence>
<name>A0A8S5TN18_9CAUD</name>
<evidence type="ECO:0000313" key="1">
    <source>
        <dbReference type="EMBL" id="DAF64533.1"/>
    </source>
</evidence>
<accession>A0A8S5TN18</accession>
<proteinExistence type="predicted"/>
<protein>
    <recommendedName>
        <fullName evidence="2">XkdX family protein</fullName>
    </recommendedName>
</protein>
<organism evidence="1">
    <name type="scientific">Myoviridae sp. ctu6J18</name>
    <dbReference type="NCBI Taxonomy" id="2827714"/>
    <lineage>
        <taxon>Viruses</taxon>
        <taxon>Duplodnaviria</taxon>
        <taxon>Heunggongvirae</taxon>
        <taxon>Uroviricota</taxon>
        <taxon>Caudoviricetes</taxon>
    </lineage>
</organism>
<reference evidence="1" key="1">
    <citation type="journal article" date="2021" name="Proc. Natl. Acad. Sci. U.S.A.">
        <title>A Catalog of Tens of Thousands of Viruses from Human Metagenomes Reveals Hidden Associations with Chronic Diseases.</title>
        <authorList>
            <person name="Tisza M.J."/>
            <person name="Buck C.B."/>
        </authorList>
    </citation>
    <scope>NUCLEOTIDE SEQUENCE</scope>
    <source>
        <strain evidence="1">Ctu6J18</strain>
    </source>
</reference>